<feature type="region of interest" description="Disordered" evidence="1">
    <location>
        <begin position="58"/>
        <end position="80"/>
    </location>
</feature>
<dbReference type="EMBL" id="JASBNA010000003">
    <property type="protein sequence ID" value="KAK7693621.1"/>
    <property type="molecule type" value="Genomic_DNA"/>
</dbReference>
<evidence type="ECO:0000256" key="1">
    <source>
        <dbReference type="SAM" id="MobiDB-lite"/>
    </source>
</evidence>
<accession>A0AAW0GJQ0</accession>
<organism evidence="2 3">
    <name type="scientific">Cerrena zonata</name>
    <dbReference type="NCBI Taxonomy" id="2478898"/>
    <lineage>
        <taxon>Eukaryota</taxon>
        <taxon>Fungi</taxon>
        <taxon>Dikarya</taxon>
        <taxon>Basidiomycota</taxon>
        <taxon>Agaricomycotina</taxon>
        <taxon>Agaricomycetes</taxon>
        <taxon>Polyporales</taxon>
        <taxon>Cerrenaceae</taxon>
        <taxon>Cerrena</taxon>
    </lineage>
</organism>
<dbReference type="Proteomes" id="UP001385951">
    <property type="component" value="Unassembled WGS sequence"/>
</dbReference>
<protein>
    <submittedName>
        <fullName evidence="2">Uncharacterized protein</fullName>
    </submittedName>
</protein>
<evidence type="ECO:0000313" key="3">
    <source>
        <dbReference type="Proteomes" id="UP001385951"/>
    </source>
</evidence>
<comment type="caution">
    <text evidence="2">The sequence shown here is derived from an EMBL/GenBank/DDBJ whole genome shotgun (WGS) entry which is preliminary data.</text>
</comment>
<sequence length="101" mass="10981">MNYPRRKKPTELGMTQCRRLDDDVRHSASTNKEGMFRFGLTLSRSAPVRVLVQIKGPPLLQHTPSSSLSSTTTISAPLPPLPATYTLSTLTSLAPSPSTDT</sequence>
<dbReference type="AlphaFoldDB" id="A0AAW0GJQ0"/>
<feature type="compositionally biased region" description="Low complexity" evidence="1">
    <location>
        <begin position="58"/>
        <end position="76"/>
    </location>
</feature>
<keyword evidence="3" id="KW-1185">Reference proteome</keyword>
<gene>
    <name evidence="2" type="ORF">QCA50_003190</name>
</gene>
<proteinExistence type="predicted"/>
<name>A0AAW0GJQ0_9APHY</name>
<evidence type="ECO:0000313" key="2">
    <source>
        <dbReference type="EMBL" id="KAK7693621.1"/>
    </source>
</evidence>
<reference evidence="2 3" key="1">
    <citation type="submission" date="2022-09" db="EMBL/GenBank/DDBJ databases">
        <authorList>
            <person name="Palmer J.M."/>
        </authorList>
    </citation>
    <scope>NUCLEOTIDE SEQUENCE [LARGE SCALE GENOMIC DNA]</scope>
    <source>
        <strain evidence="2 3">DSM 7382</strain>
    </source>
</reference>